<evidence type="ECO:0000313" key="1">
    <source>
        <dbReference type="EMBL" id="SBR24759.1"/>
    </source>
</evidence>
<proteinExistence type="predicted"/>
<protein>
    <submittedName>
        <fullName evidence="1">Cyclin J</fullName>
    </submittedName>
</protein>
<dbReference type="EMBL" id="HAEE01004739">
    <property type="protein sequence ID" value="SBR24759.1"/>
    <property type="molecule type" value="Transcribed_RNA"/>
</dbReference>
<accession>A0A1A8JZE9</accession>
<organism evidence="1">
    <name type="scientific">Nothobranchius kuhntae</name>
    <name type="common">Beira killifish</name>
    <dbReference type="NCBI Taxonomy" id="321403"/>
    <lineage>
        <taxon>Eukaryota</taxon>
        <taxon>Metazoa</taxon>
        <taxon>Chordata</taxon>
        <taxon>Craniata</taxon>
        <taxon>Vertebrata</taxon>
        <taxon>Euteleostomi</taxon>
        <taxon>Actinopterygii</taxon>
        <taxon>Neopterygii</taxon>
        <taxon>Teleostei</taxon>
        <taxon>Neoteleostei</taxon>
        <taxon>Acanthomorphata</taxon>
        <taxon>Ovalentaria</taxon>
        <taxon>Atherinomorphae</taxon>
        <taxon>Cyprinodontiformes</taxon>
        <taxon>Nothobranchiidae</taxon>
        <taxon>Nothobranchius</taxon>
    </lineage>
</organism>
<reference evidence="1" key="1">
    <citation type="submission" date="2016-05" db="EMBL/GenBank/DDBJ databases">
        <authorList>
            <person name="Lavstsen T."/>
            <person name="Jespersen J.S."/>
        </authorList>
    </citation>
    <scope>NUCLEOTIDE SEQUENCE</scope>
    <source>
        <tissue evidence="1">Brain</tissue>
    </source>
</reference>
<dbReference type="AlphaFoldDB" id="A0A1A8JZE9"/>
<sequence>MFALQCRALTHSYVLSFSLSDPLINHALIQKSQSQEVKPRNNDNPYFTLKASAKQNPADRFTRNFCCGPVHIERILAAERLLCHAPCLTREIEKISRVYALRH</sequence>
<gene>
    <name evidence="1" type="primary">CCNJ</name>
</gene>
<reference evidence="1" key="2">
    <citation type="submission" date="2016-06" db="EMBL/GenBank/DDBJ databases">
        <title>The genome of a short-lived fish provides insights into sex chromosome evolution and the genetic control of aging.</title>
        <authorList>
            <person name="Reichwald K."/>
            <person name="Felder M."/>
            <person name="Petzold A."/>
            <person name="Koch P."/>
            <person name="Groth M."/>
            <person name="Platzer M."/>
        </authorList>
    </citation>
    <scope>NUCLEOTIDE SEQUENCE</scope>
    <source>
        <tissue evidence="1">Brain</tissue>
    </source>
</reference>
<name>A0A1A8JZE9_NOTKU</name>